<dbReference type="InterPro" id="IPR013785">
    <property type="entry name" value="Aldolase_TIM"/>
</dbReference>
<gene>
    <name evidence="2" type="ORF">IC621_22360</name>
</gene>
<comment type="caution">
    <text evidence="2">The sequence shown here is derived from an EMBL/GenBank/DDBJ whole genome shotgun (WGS) entry which is preliminary data.</text>
</comment>
<dbReference type="GO" id="GO:0061595">
    <property type="term" value="F:6-deoxy-6-sulfofructose-1-phosphate aldolase activity"/>
    <property type="evidence" value="ECO:0007669"/>
    <property type="project" value="TreeGrafter"/>
</dbReference>
<name>A0A926NS49_9BACI</name>
<dbReference type="GO" id="GO:1902777">
    <property type="term" value="P:6-sulfoquinovose(1-) catabolic process"/>
    <property type="evidence" value="ECO:0007669"/>
    <property type="project" value="TreeGrafter"/>
</dbReference>
<protein>
    <submittedName>
        <fullName evidence="2">Uncharacterized protein</fullName>
    </submittedName>
</protein>
<keyword evidence="1" id="KW-0456">Lyase</keyword>
<organism evidence="2 3">
    <name type="scientific">Metabacillus arenae</name>
    <dbReference type="NCBI Taxonomy" id="2771434"/>
    <lineage>
        <taxon>Bacteria</taxon>
        <taxon>Bacillati</taxon>
        <taxon>Bacillota</taxon>
        <taxon>Bacilli</taxon>
        <taxon>Bacillales</taxon>
        <taxon>Bacillaceae</taxon>
        <taxon>Metabacillus</taxon>
    </lineage>
</organism>
<evidence type="ECO:0000256" key="1">
    <source>
        <dbReference type="ARBA" id="ARBA00023239"/>
    </source>
</evidence>
<dbReference type="Gene3D" id="3.20.20.70">
    <property type="entry name" value="Aldolase class I"/>
    <property type="match status" value="1"/>
</dbReference>
<accession>A0A926NS49</accession>
<dbReference type="InterPro" id="IPR050552">
    <property type="entry name" value="LacD_aldolase"/>
</dbReference>
<dbReference type="RefSeq" id="WP_191161634.1">
    <property type="nucleotide sequence ID" value="NZ_JACXAI010000040.1"/>
</dbReference>
<keyword evidence="3" id="KW-1185">Reference proteome</keyword>
<dbReference type="PANTHER" id="PTHR39340">
    <property type="entry name" value="SULFOFRUCTOSEPHOSPHATE ALDOLASE"/>
    <property type="match status" value="1"/>
</dbReference>
<dbReference type="AlphaFoldDB" id="A0A926NS49"/>
<evidence type="ECO:0000313" key="3">
    <source>
        <dbReference type="Proteomes" id="UP000626844"/>
    </source>
</evidence>
<proteinExistence type="predicted"/>
<reference evidence="2" key="1">
    <citation type="submission" date="2020-09" db="EMBL/GenBank/DDBJ databases">
        <title>A novel bacterium of genus Bacillus, isolated from South China Sea.</title>
        <authorList>
            <person name="Huang H."/>
            <person name="Mo K."/>
            <person name="Hu Y."/>
        </authorList>
    </citation>
    <scope>NUCLEOTIDE SEQUENCE</scope>
    <source>
        <strain evidence="2">IB182487</strain>
    </source>
</reference>
<dbReference type="Proteomes" id="UP000626844">
    <property type="component" value="Unassembled WGS sequence"/>
</dbReference>
<dbReference type="PANTHER" id="PTHR39340:SF1">
    <property type="entry name" value="SULFOFRUCTOSEPHOSPHATE ALDOLASE"/>
    <property type="match status" value="1"/>
</dbReference>
<dbReference type="EMBL" id="JACXAI010000040">
    <property type="protein sequence ID" value="MBD1382947.1"/>
    <property type="molecule type" value="Genomic_DNA"/>
</dbReference>
<evidence type="ECO:0000313" key="2">
    <source>
        <dbReference type="EMBL" id="MBD1382947.1"/>
    </source>
</evidence>
<sequence length="62" mass="7112">MQYQGQSGILCGRATWKDGIQTYAEAGQDTFYEWLETKGIENLNKVRDAVNETAVPWVNFIR</sequence>